<keyword evidence="2" id="KW-1185">Reference proteome</keyword>
<dbReference type="AlphaFoldDB" id="A0A7W8C3F9"/>
<comment type="caution">
    <text evidence="1">The sequence shown here is derived from an EMBL/GenBank/DDBJ whole genome shotgun (WGS) entry which is preliminary data.</text>
</comment>
<dbReference type="Proteomes" id="UP000539075">
    <property type="component" value="Unassembled WGS sequence"/>
</dbReference>
<gene>
    <name evidence="1" type="ORF">HNQ38_001661</name>
</gene>
<accession>A0A7W8C3F9</accession>
<evidence type="ECO:0000313" key="2">
    <source>
        <dbReference type="Proteomes" id="UP000539075"/>
    </source>
</evidence>
<evidence type="ECO:0000313" key="1">
    <source>
        <dbReference type="EMBL" id="MBB5143564.1"/>
    </source>
</evidence>
<name>A0A7W8C3F9_9BACT</name>
<proteinExistence type="predicted"/>
<reference evidence="1 2" key="1">
    <citation type="submission" date="2020-08" db="EMBL/GenBank/DDBJ databases">
        <title>Genomic Encyclopedia of Type Strains, Phase IV (KMG-IV): sequencing the most valuable type-strain genomes for metagenomic binning, comparative biology and taxonomic classification.</title>
        <authorList>
            <person name="Goeker M."/>
        </authorList>
    </citation>
    <scope>NUCLEOTIDE SEQUENCE [LARGE SCALE GENOMIC DNA]</scope>
    <source>
        <strain evidence="1 2">DSM 11275</strain>
    </source>
</reference>
<sequence>MGAEDITEVCWFYIVTARRRIGWVGDMFSLGPALFFLAPVYPAQSLGLAVPANCRVQILRIRQ</sequence>
<protein>
    <submittedName>
        <fullName evidence="1">Uncharacterized protein</fullName>
    </submittedName>
</protein>
<dbReference type="EMBL" id="JACHGO010000004">
    <property type="protein sequence ID" value="MBB5143564.1"/>
    <property type="molecule type" value="Genomic_DNA"/>
</dbReference>
<organism evidence="1 2">
    <name type="scientific">Desulfovibrio intestinalis</name>
    <dbReference type="NCBI Taxonomy" id="58621"/>
    <lineage>
        <taxon>Bacteria</taxon>
        <taxon>Pseudomonadati</taxon>
        <taxon>Thermodesulfobacteriota</taxon>
        <taxon>Desulfovibrionia</taxon>
        <taxon>Desulfovibrionales</taxon>
        <taxon>Desulfovibrionaceae</taxon>
        <taxon>Desulfovibrio</taxon>
    </lineage>
</organism>